<keyword evidence="1" id="KW-0472">Membrane</keyword>
<accession>A0A0G1CJ79</accession>
<feature type="transmembrane region" description="Helical" evidence="1">
    <location>
        <begin position="121"/>
        <end position="142"/>
    </location>
</feature>
<feature type="transmembrane region" description="Helical" evidence="1">
    <location>
        <begin position="385"/>
        <end position="404"/>
    </location>
</feature>
<organism evidence="3 4">
    <name type="scientific">Candidatus Gottesmanbacteria bacterium GW2011_GWA1_43_11</name>
    <dbReference type="NCBI Taxonomy" id="1618436"/>
    <lineage>
        <taxon>Bacteria</taxon>
        <taxon>Candidatus Gottesmaniibacteriota</taxon>
    </lineage>
</organism>
<feature type="transmembrane region" description="Helical" evidence="1">
    <location>
        <begin position="353"/>
        <end position="373"/>
    </location>
</feature>
<feature type="transmembrane region" description="Helical" evidence="1">
    <location>
        <begin position="222"/>
        <end position="241"/>
    </location>
</feature>
<dbReference type="Pfam" id="PF10131">
    <property type="entry name" value="PTPS_related"/>
    <property type="match status" value="1"/>
</dbReference>
<dbReference type="EMBL" id="LCFB01000004">
    <property type="protein sequence ID" value="KKS85880.1"/>
    <property type="molecule type" value="Genomic_DNA"/>
</dbReference>
<feature type="transmembrane region" description="Helical" evidence="1">
    <location>
        <begin position="535"/>
        <end position="552"/>
    </location>
</feature>
<evidence type="ECO:0000313" key="3">
    <source>
        <dbReference type="EMBL" id="KKS85880.1"/>
    </source>
</evidence>
<proteinExistence type="predicted"/>
<gene>
    <name evidence="3" type="ORF">UV59_C0004G0028</name>
</gene>
<feature type="transmembrane region" description="Helical" evidence="1">
    <location>
        <begin position="320"/>
        <end position="341"/>
    </location>
</feature>
<evidence type="ECO:0000256" key="1">
    <source>
        <dbReference type="SAM" id="Phobius"/>
    </source>
</evidence>
<evidence type="ECO:0000313" key="4">
    <source>
        <dbReference type="Proteomes" id="UP000034543"/>
    </source>
</evidence>
<name>A0A0G1CJ79_9BACT</name>
<feature type="transmembrane region" description="Helical" evidence="1">
    <location>
        <begin position="171"/>
        <end position="202"/>
    </location>
</feature>
<protein>
    <recommendedName>
        <fullName evidence="2">Membrane protein 6-pyruvoyl-tetrahydropterin synthase-related domain-containing protein</fullName>
    </recommendedName>
</protein>
<feature type="transmembrane region" description="Helical" evidence="1">
    <location>
        <begin position="76"/>
        <end position="93"/>
    </location>
</feature>
<dbReference type="STRING" id="1618436.UV59_C0004G0028"/>
<evidence type="ECO:0000259" key="2">
    <source>
        <dbReference type="Pfam" id="PF10131"/>
    </source>
</evidence>
<dbReference type="Proteomes" id="UP000034543">
    <property type="component" value="Unassembled WGS sequence"/>
</dbReference>
<feature type="transmembrane region" description="Helical" evidence="1">
    <location>
        <begin position="149"/>
        <end position="165"/>
    </location>
</feature>
<feature type="transmembrane region" description="Helical" evidence="1">
    <location>
        <begin position="98"/>
        <end position="115"/>
    </location>
</feature>
<keyword evidence="1" id="KW-1133">Transmembrane helix</keyword>
<dbReference type="InterPro" id="IPR018776">
    <property type="entry name" value="Membrane_prot_PTPS-rel_domain"/>
</dbReference>
<feature type="transmembrane region" description="Helical" evidence="1">
    <location>
        <begin position="290"/>
        <end position="308"/>
    </location>
</feature>
<dbReference type="AlphaFoldDB" id="A0A0G1CJ79"/>
<sequence length="558" mass="63653">MDRVKKVIPFIIILIISLLAALPVWRNGFFPMHDDTQPTRIFEMHAALKDGQFPVRWVKDLGYGYGYPIFNFYGPLPYYLGAGFMFLGVDALVATKLVITFGMILAGLAFYLMAFGSWGKLAAAIGAVFYLLAPYHAVQLYVRGALGEFLAYAFLPLAFALFSGSPSRWKLVISTFGFAAVLLSHTISGFILVWFIVIYFLVKLAWYLLQKKNIDSFTKLQFVSVFLALGLSAFFWLPAFTEAQLTRVNKLSQGTNDFHNHFVYLDQLWDSAWGFAGSSTGRFDGMSFKIGKLHIIGVMAALVLLVWKRKQRLKVNLTQAILLFSGFILSIVMMLEISRWLWELMPYFEFIQYPWRFLMFACFFGSYIFLILWKQLNLLIRYTTVRYLIGFTVIMAAVIGYGKYFEPQYTNSKTAIDYTDPGKIAWDISKISDEYLPKDFPIPKTRDEVASQDFRESSAIIVKTQDVRSHRLHLSFSAQRAAEIFFSRAIFPEWRIILDGVKVEPEIENGKIQVGIPAGEHNLTVYLADTPVRLIGNYLSLISALVLLGFVIKTRQSR</sequence>
<keyword evidence="1" id="KW-0812">Transmembrane</keyword>
<comment type="caution">
    <text evidence="3">The sequence shown here is derived from an EMBL/GenBank/DDBJ whole genome shotgun (WGS) entry which is preliminary data.</text>
</comment>
<feature type="domain" description="Membrane protein 6-pyruvoyl-tetrahydropterin synthase-related" evidence="2">
    <location>
        <begin position="70"/>
        <end position="411"/>
    </location>
</feature>
<feature type="transmembrane region" description="Helical" evidence="1">
    <location>
        <begin position="7"/>
        <end position="25"/>
    </location>
</feature>
<reference evidence="3 4" key="1">
    <citation type="journal article" date="2015" name="Nature">
        <title>rRNA introns, odd ribosomes, and small enigmatic genomes across a large radiation of phyla.</title>
        <authorList>
            <person name="Brown C.T."/>
            <person name="Hug L.A."/>
            <person name="Thomas B.C."/>
            <person name="Sharon I."/>
            <person name="Castelle C.J."/>
            <person name="Singh A."/>
            <person name="Wilkins M.J."/>
            <person name="Williams K.H."/>
            <person name="Banfield J.F."/>
        </authorList>
    </citation>
    <scope>NUCLEOTIDE SEQUENCE [LARGE SCALE GENOMIC DNA]</scope>
</reference>